<reference evidence="3" key="1">
    <citation type="submission" date="2017-02" db="UniProtKB">
        <authorList>
            <consortium name="WormBaseParasite"/>
        </authorList>
    </citation>
    <scope>IDENTIFICATION</scope>
</reference>
<proteinExistence type="predicted"/>
<reference evidence="1 2" key="2">
    <citation type="submission" date="2018-11" db="EMBL/GenBank/DDBJ databases">
        <authorList>
            <consortium name="Pathogen Informatics"/>
        </authorList>
    </citation>
    <scope>NUCLEOTIDE SEQUENCE [LARGE SCALE GENOMIC DNA]</scope>
</reference>
<dbReference type="EMBL" id="UYSG01004983">
    <property type="protein sequence ID" value="VDL58660.1"/>
    <property type="molecule type" value="Genomic_DNA"/>
</dbReference>
<evidence type="ECO:0000313" key="2">
    <source>
        <dbReference type="Proteomes" id="UP000274504"/>
    </source>
</evidence>
<dbReference type="AlphaFoldDB" id="A0A0R3SN29"/>
<evidence type="ECO:0000313" key="1">
    <source>
        <dbReference type="EMBL" id="VDL58660.1"/>
    </source>
</evidence>
<dbReference type="WBParaSite" id="HDID_0000634401-mRNA-1">
    <property type="protein sequence ID" value="HDID_0000634401-mRNA-1"/>
    <property type="gene ID" value="HDID_0000634401"/>
</dbReference>
<name>A0A0R3SN29_HYMDI</name>
<protein>
    <submittedName>
        <fullName evidence="1 3">Uncharacterized protein</fullName>
    </submittedName>
</protein>
<evidence type="ECO:0000313" key="3">
    <source>
        <dbReference type="WBParaSite" id="HDID_0000634401-mRNA-1"/>
    </source>
</evidence>
<sequence length="54" mass="6237">MAPMNFLETLRAFKKIHPWTTTNETPFLLNSTPLLSVGPILKFLRKILSYDVCE</sequence>
<organism evidence="3">
    <name type="scientific">Hymenolepis diminuta</name>
    <name type="common">Rat tapeworm</name>
    <dbReference type="NCBI Taxonomy" id="6216"/>
    <lineage>
        <taxon>Eukaryota</taxon>
        <taxon>Metazoa</taxon>
        <taxon>Spiralia</taxon>
        <taxon>Lophotrochozoa</taxon>
        <taxon>Platyhelminthes</taxon>
        <taxon>Cestoda</taxon>
        <taxon>Eucestoda</taxon>
        <taxon>Cyclophyllidea</taxon>
        <taxon>Hymenolepididae</taxon>
        <taxon>Hymenolepis</taxon>
    </lineage>
</organism>
<dbReference type="Proteomes" id="UP000274504">
    <property type="component" value="Unassembled WGS sequence"/>
</dbReference>
<accession>A0A0R3SN29</accession>
<gene>
    <name evidence="1" type="ORF">HDID_LOCUS6342</name>
</gene>